<accession>A0A6A6JDH5</accession>
<protein>
    <recommendedName>
        <fullName evidence="2">RBR-type E3 ubiquitin transferase</fullName>
        <ecNumber evidence="2">2.3.2.31</ecNumber>
    </recommendedName>
</protein>
<dbReference type="Pfam" id="PF22191">
    <property type="entry name" value="IBR_1"/>
    <property type="match status" value="1"/>
</dbReference>
<keyword evidence="5" id="KW-0677">Repeat</keyword>
<dbReference type="SMART" id="SM00647">
    <property type="entry name" value="IBR"/>
    <property type="match status" value="2"/>
</dbReference>
<dbReference type="GO" id="GO:0008270">
    <property type="term" value="F:zinc ion binding"/>
    <property type="evidence" value="ECO:0007669"/>
    <property type="project" value="UniProtKB-KW"/>
</dbReference>
<keyword evidence="7" id="KW-0833">Ubl conjugation pathway</keyword>
<reference evidence="10" key="1">
    <citation type="journal article" date="2020" name="Stud. Mycol.">
        <title>101 Dothideomycetes genomes: a test case for predicting lifestyles and emergence of pathogens.</title>
        <authorList>
            <person name="Haridas S."/>
            <person name="Albert R."/>
            <person name="Binder M."/>
            <person name="Bloem J."/>
            <person name="Labutti K."/>
            <person name="Salamov A."/>
            <person name="Andreopoulos B."/>
            <person name="Baker S."/>
            <person name="Barry K."/>
            <person name="Bills G."/>
            <person name="Bluhm B."/>
            <person name="Cannon C."/>
            <person name="Castanera R."/>
            <person name="Culley D."/>
            <person name="Daum C."/>
            <person name="Ezra D."/>
            <person name="Gonzalez J."/>
            <person name="Henrissat B."/>
            <person name="Kuo A."/>
            <person name="Liang C."/>
            <person name="Lipzen A."/>
            <person name="Lutzoni F."/>
            <person name="Magnuson J."/>
            <person name="Mondo S."/>
            <person name="Nolan M."/>
            <person name="Ohm R."/>
            <person name="Pangilinan J."/>
            <person name="Park H.-J."/>
            <person name="Ramirez L."/>
            <person name="Alfaro M."/>
            <person name="Sun H."/>
            <person name="Tritt A."/>
            <person name="Yoshinaga Y."/>
            <person name="Zwiers L.-H."/>
            <person name="Turgeon B."/>
            <person name="Goodwin S."/>
            <person name="Spatafora J."/>
            <person name="Crous P."/>
            <person name="Grigoriev I."/>
        </authorList>
    </citation>
    <scope>NUCLEOTIDE SEQUENCE</scope>
    <source>
        <strain evidence="10">CBS 379.55</strain>
    </source>
</reference>
<evidence type="ECO:0000256" key="5">
    <source>
        <dbReference type="ARBA" id="ARBA00022737"/>
    </source>
</evidence>
<keyword evidence="8" id="KW-0862">Zinc</keyword>
<organism evidence="10 11">
    <name type="scientific">Westerdykella ornata</name>
    <dbReference type="NCBI Taxonomy" id="318751"/>
    <lineage>
        <taxon>Eukaryota</taxon>
        <taxon>Fungi</taxon>
        <taxon>Dikarya</taxon>
        <taxon>Ascomycota</taxon>
        <taxon>Pezizomycotina</taxon>
        <taxon>Dothideomycetes</taxon>
        <taxon>Pleosporomycetidae</taxon>
        <taxon>Pleosporales</taxon>
        <taxon>Sporormiaceae</taxon>
        <taxon>Westerdykella</taxon>
    </lineage>
</organism>
<proteinExistence type="predicted"/>
<keyword evidence="4" id="KW-0479">Metal-binding</keyword>
<dbReference type="SUPFAM" id="SSF57850">
    <property type="entry name" value="RING/U-box"/>
    <property type="match status" value="2"/>
</dbReference>
<evidence type="ECO:0000256" key="4">
    <source>
        <dbReference type="ARBA" id="ARBA00022723"/>
    </source>
</evidence>
<name>A0A6A6JDH5_WESOR</name>
<dbReference type="InterPro" id="IPR031127">
    <property type="entry name" value="E3_UB_ligase_RBR"/>
</dbReference>
<comment type="catalytic activity">
    <reaction evidence="1">
        <text>[E2 ubiquitin-conjugating enzyme]-S-ubiquitinyl-L-cysteine + [acceptor protein]-L-lysine = [E2 ubiquitin-conjugating enzyme]-L-cysteine + [acceptor protein]-N(6)-ubiquitinyl-L-lysine.</text>
        <dbReference type="EC" id="2.3.2.31"/>
    </reaction>
</comment>
<dbReference type="EMBL" id="ML986502">
    <property type="protein sequence ID" value="KAF2274482.1"/>
    <property type="molecule type" value="Genomic_DNA"/>
</dbReference>
<dbReference type="Gene3D" id="3.30.40.10">
    <property type="entry name" value="Zinc/RING finger domain, C3HC4 (zinc finger)"/>
    <property type="match status" value="1"/>
</dbReference>
<dbReference type="Pfam" id="PF01485">
    <property type="entry name" value="IBR"/>
    <property type="match status" value="1"/>
</dbReference>
<dbReference type="GeneID" id="54548973"/>
<evidence type="ECO:0000256" key="3">
    <source>
        <dbReference type="ARBA" id="ARBA00022679"/>
    </source>
</evidence>
<dbReference type="RefSeq" id="XP_033652021.1">
    <property type="nucleotide sequence ID" value="XM_033795798.1"/>
</dbReference>
<dbReference type="InterPro" id="IPR044066">
    <property type="entry name" value="TRIAD_supradom"/>
</dbReference>
<evidence type="ECO:0000313" key="10">
    <source>
        <dbReference type="EMBL" id="KAF2274482.1"/>
    </source>
</evidence>
<evidence type="ECO:0000313" key="11">
    <source>
        <dbReference type="Proteomes" id="UP000800097"/>
    </source>
</evidence>
<dbReference type="PROSITE" id="PS51873">
    <property type="entry name" value="TRIAD"/>
    <property type="match status" value="1"/>
</dbReference>
<dbReference type="EC" id="2.3.2.31" evidence="2"/>
<feature type="non-terminal residue" evidence="10">
    <location>
        <position position="211"/>
    </location>
</feature>
<keyword evidence="6" id="KW-0863">Zinc-finger</keyword>
<dbReference type="PANTHER" id="PTHR11685">
    <property type="entry name" value="RBR FAMILY RING FINGER AND IBR DOMAIN-CONTAINING"/>
    <property type="match status" value="1"/>
</dbReference>
<dbReference type="Proteomes" id="UP000800097">
    <property type="component" value="Unassembled WGS sequence"/>
</dbReference>
<dbReference type="InterPro" id="IPR002867">
    <property type="entry name" value="IBR_dom"/>
</dbReference>
<sequence length="211" mass="23945">MECIICAEDQPESSFTSREEADLCGHFQKTCNSCIENILSTKVSNRLLEHAILECPFPNCLKTLDFSAVRKMVSERVFNSWDNALLRYHMTTNRDYLACLNAHCGKYFSIEALSVECPQERKLTCPYCQSHQCLACSRPWHEAACTISPEQEEAQSNTAMERMGAKNCPRCTATIIKNGGCDHMHCIQCSTDFCWQCLTVNFMHTDTCPTK</sequence>
<keyword evidence="11" id="KW-1185">Reference proteome</keyword>
<dbReference type="GO" id="GO:0061630">
    <property type="term" value="F:ubiquitin protein ligase activity"/>
    <property type="evidence" value="ECO:0007669"/>
    <property type="project" value="UniProtKB-EC"/>
</dbReference>
<dbReference type="Gene3D" id="1.20.120.1750">
    <property type="match status" value="1"/>
</dbReference>
<evidence type="ECO:0000256" key="1">
    <source>
        <dbReference type="ARBA" id="ARBA00001798"/>
    </source>
</evidence>
<dbReference type="OrthoDB" id="1431934at2759"/>
<dbReference type="InterPro" id="IPR013083">
    <property type="entry name" value="Znf_RING/FYVE/PHD"/>
</dbReference>
<evidence type="ECO:0000256" key="8">
    <source>
        <dbReference type="ARBA" id="ARBA00022833"/>
    </source>
</evidence>
<keyword evidence="3" id="KW-0808">Transferase</keyword>
<evidence type="ECO:0000259" key="9">
    <source>
        <dbReference type="PROSITE" id="PS51873"/>
    </source>
</evidence>
<dbReference type="AlphaFoldDB" id="A0A6A6JDH5"/>
<dbReference type="CDD" id="cd20336">
    <property type="entry name" value="Rcat_RBR"/>
    <property type="match status" value="1"/>
</dbReference>
<dbReference type="CDD" id="cd20335">
    <property type="entry name" value="BRcat_RBR"/>
    <property type="match status" value="1"/>
</dbReference>
<evidence type="ECO:0000256" key="6">
    <source>
        <dbReference type="ARBA" id="ARBA00022771"/>
    </source>
</evidence>
<evidence type="ECO:0000256" key="7">
    <source>
        <dbReference type="ARBA" id="ARBA00022786"/>
    </source>
</evidence>
<evidence type="ECO:0000256" key="2">
    <source>
        <dbReference type="ARBA" id="ARBA00012251"/>
    </source>
</evidence>
<gene>
    <name evidence="10" type="ORF">EI97DRAFT_381355</name>
</gene>
<feature type="domain" description="RING-type" evidence="9">
    <location>
        <begin position="1"/>
        <end position="211"/>
    </location>
</feature>
<dbReference type="GO" id="GO:0016567">
    <property type="term" value="P:protein ubiquitination"/>
    <property type="evidence" value="ECO:0007669"/>
    <property type="project" value="InterPro"/>
</dbReference>